<dbReference type="PANTHER" id="PTHR11876:SF28">
    <property type="entry name" value="ALPHA-DEFENSIN 1"/>
    <property type="match status" value="1"/>
</dbReference>
<feature type="chain" id="PRO_5003545682" description="Mammalian defensins domain-containing protein" evidence="10">
    <location>
        <begin position="20"/>
        <end position="94"/>
    </location>
</feature>
<reference evidence="12" key="2">
    <citation type="submission" date="2025-08" db="UniProtKB">
        <authorList>
            <consortium name="Ensembl"/>
        </authorList>
    </citation>
    <scope>IDENTIFICATION</scope>
</reference>
<dbReference type="InterPro" id="IPR016327">
    <property type="entry name" value="Alpha-defensin"/>
</dbReference>
<evidence type="ECO:0000256" key="7">
    <source>
        <dbReference type="ARBA" id="ARBA00022940"/>
    </source>
</evidence>
<accession>H0XHQ2</accession>
<dbReference type="GO" id="GO:0051673">
    <property type="term" value="P:disruption of plasma membrane integrity in another organism"/>
    <property type="evidence" value="ECO:0007669"/>
    <property type="project" value="TreeGrafter"/>
</dbReference>
<dbReference type="GeneTree" id="ENSGT00940000153268"/>
<dbReference type="SMART" id="SM00048">
    <property type="entry name" value="DEFSN"/>
    <property type="match status" value="1"/>
</dbReference>
<dbReference type="GO" id="GO:0002227">
    <property type="term" value="P:innate immune response in mucosa"/>
    <property type="evidence" value="ECO:0007669"/>
    <property type="project" value="TreeGrafter"/>
</dbReference>
<dbReference type="SUPFAM" id="SSF57392">
    <property type="entry name" value="Defensin-like"/>
    <property type="match status" value="1"/>
</dbReference>
<keyword evidence="7" id="KW-0211">Defensin</keyword>
<dbReference type="PIRSF" id="PIRSF001875">
    <property type="entry name" value="Alpha-defensin"/>
    <property type="match status" value="1"/>
</dbReference>
<evidence type="ECO:0000259" key="11">
    <source>
        <dbReference type="PROSITE" id="PS00269"/>
    </source>
</evidence>
<dbReference type="GO" id="GO:0031012">
    <property type="term" value="C:extracellular matrix"/>
    <property type="evidence" value="ECO:0007669"/>
    <property type="project" value="TreeGrafter"/>
</dbReference>
<evidence type="ECO:0000256" key="10">
    <source>
        <dbReference type="SAM" id="SignalP"/>
    </source>
</evidence>
<evidence type="ECO:0000256" key="3">
    <source>
        <dbReference type="ARBA" id="ARBA00022525"/>
    </source>
</evidence>
<dbReference type="Ensembl" id="ENSOGAT00000033543.1">
    <property type="protein sequence ID" value="ENSOGAP00000015642.1"/>
    <property type="gene ID" value="ENSOGAG00000026180.1"/>
</dbReference>
<dbReference type="GO" id="GO:0050830">
    <property type="term" value="P:defense response to Gram-positive bacterium"/>
    <property type="evidence" value="ECO:0007669"/>
    <property type="project" value="TreeGrafter"/>
</dbReference>
<dbReference type="SMART" id="SM01418">
    <property type="entry name" value="Defensin_propep"/>
    <property type="match status" value="1"/>
</dbReference>
<dbReference type="Proteomes" id="UP000005225">
    <property type="component" value="Unassembled WGS sequence"/>
</dbReference>
<keyword evidence="5" id="KW-0295">Fungicide</keyword>
<name>H0XHQ2_OTOGA</name>
<dbReference type="InterPro" id="IPR006080">
    <property type="entry name" value="Beta/alpha-defensin_C"/>
</dbReference>
<dbReference type="HOGENOM" id="CLU_160803_0_0_1"/>
<keyword evidence="6 10" id="KW-0732">Signal</keyword>
<proteinExistence type="inferred from homology"/>
<evidence type="ECO:0000256" key="9">
    <source>
        <dbReference type="ARBA" id="ARBA00023157"/>
    </source>
</evidence>
<evidence type="ECO:0000256" key="4">
    <source>
        <dbReference type="ARBA" id="ARBA00022529"/>
    </source>
</evidence>
<protein>
    <recommendedName>
        <fullName evidence="11">Mammalian defensins domain-containing protein</fullName>
    </recommendedName>
</protein>
<feature type="domain" description="Mammalian defensins" evidence="11">
    <location>
        <begin position="65"/>
        <end position="93"/>
    </location>
</feature>
<reference evidence="12" key="3">
    <citation type="submission" date="2025-09" db="UniProtKB">
        <authorList>
            <consortium name="Ensembl"/>
        </authorList>
    </citation>
    <scope>IDENTIFICATION</scope>
</reference>
<dbReference type="InParanoid" id="H0XHQ2"/>
<dbReference type="GO" id="GO:0005615">
    <property type="term" value="C:extracellular space"/>
    <property type="evidence" value="ECO:0007669"/>
    <property type="project" value="InterPro"/>
</dbReference>
<dbReference type="Pfam" id="PF00879">
    <property type="entry name" value="Defensin_propep"/>
    <property type="match status" value="1"/>
</dbReference>
<sequence>MRTLGLLTALLLMALQAQAGPLQKRPEEAPVQEQPELKEDDVTISIIWDKNAFLEAPVLGRLVTCSCRRAFCDLGERHIGTCFLRDNLYAFCCS</sequence>
<dbReference type="AlphaFoldDB" id="H0XHQ2"/>
<dbReference type="eggNOG" id="ENOG502T2EX">
    <property type="taxonomic scope" value="Eukaryota"/>
</dbReference>
<dbReference type="EMBL" id="AAQR03188275">
    <property type="status" value="NOT_ANNOTATED_CDS"/>
    <property type="molecule type" value="Genomic_DNA"/>
</dbReference>
<keyword evidence="9" id="KW-1015">Disulfide bond</keyword>
<dbReference type="GO" id="GO:0050832">
    <property type="term" value="P:defense response to fungus"/>
    <property type="evidence" value="ECO:0007669"/>
    <property type="project" value="UniProtKB-KW"/>
</dbReference>
<feature type="signal peptide" evidence="10">
    <location>
        <begin position="1"/>
        <end position="19"/>
    </location>
</feature>
<organism evidence="12 13">
    <name type="scientific">Otolemur garnettii</name>
    <name type="common">Small-eared galago</name>
    <name type="synonym">Garnett's greater bushbaby</name>
    <dbReference type="NCBI Taxonomy" id="30611"/>
    <lineage>
        <taxon>Eukaryota</taxon>
        <taxon>Metazoa</taxon>
        <taxon>Chordata</taxon>
        <taxon>Craniata</taxon>
        <taxon>Vertebrata</taxon>
        <taxon>Euteleostomi</taxon>
        <taxon>Mammalia</taxon>
        <taxon>Eutheria</taxon>
        <taxon>Euarchontoglires</taxon>
        <taxon>Primates</taxon>
        <taxon>Strepsirrhini</taxon>
        <taxon>Lorisiformes</taxon>
        <taxon>Galagidae</taxon>
        <taxon>Otolemur</taxon>
    </lineage>
</organism>
<dbReference type="GO" id="GO:0019731">
    <property type="term" value="P:antibacterial humoral response"/>
    <property type="evidence" value="ECO:0007669"/>
    <property type="project" value="TreeGrafter"/>
</dbReference>
<evidence type="ECO:0000256" key="8">
    <source>
        <dbReference type="ARBA" id="ARBA00023022"/>
    </source>
</evidence>
<evidence type="ECO:0000256" key="6">
    <source>
        <dbReference type="ARBA" id="ARBA00022729"/>
    </source>
</evidence>
<dbReference type="GO" id="GO:0061844">
    <property type="term" value="P:antimicrobial humoral immune response mediated by antimicrobial peptide"/>
    <property type="evidence" value="ECO:0007669"/>
    <property type="project" value="TreeGrafter"/>
</dbReference>
<dbReference type="PROSITE" id="PS00269">
    <property type="entry name" value="DEFENSIN"/>
    <property type="match status" value="1"/>
</dbReference>
<dbReference type="GO" id="GO:0071222">
    <property type="term" value="P:cellular response to lipopolysaccharide"/>
    <property type="evidence" value="ECO:0007669"/>
    <property type="project" value="TreeGrafter"/>
</dbReference>
<keyword evidence="3" id="KW-0964">Secreted</keyword>
<comment type="subcellular location">
    <subcellularLocation>
        <location evidence="1">Secreted</location>
    </subcellularLocation>
</comment>
<dbReference type="OMA" id="LRKNMAC"/>
<dbReference type="GO" id="GO:0031640">
    <property type="term" value="P:killing of cells of another organism"/>
    <property type="evidence" value="ECO:0007669"/>
    <property type="project" value="UniProtKB-KW"/>
</dbReference>
<keyword evidence="13" id="KW-1185">Reference proteome</keyword>
<dbReference type="InterPro" id="IPR006081">
    <property type="entry name" value="Alpha-defensin_C"/>
</dbReference>
<dbReference type="GO" id="GO:0050829">
    <property type="term" value="P:defense response to Gram-negative bacterium"/>
    <property type="evidence" value="ECO:0007669"/>
    <property type="project" value="TreeGrafter"/>
</dbReference>
<reference evidence="13" key="1">
    <citation type="submission" date="2011-03" db="EMBL/GenBank/DDBJ databases">
        <title>Version 3 of the genome sequence of Otolemur garnettii (Bushbaby).</title>
        <authorList>
            <consortium name="The Broad Institute Genome Sequencing Platform"/>
            <person name="Di Palma F."/>
            <person name="Johnson J."/>
            <person name="Lander E.S."/>
            <person name="Lindblad-Toh K."/>
            <person name="Jaffe D.B."/>
            <person name="Gnerre S."/>
            <person name="MacCallum I."/>
            <person name="Przybylski D."/>
            <person name="Ribeiro F.J."/>
            <person name="Burton J.N."/>
            <person name="Walker B.J."/>
            <person name="Sharpe T."/>
            <person name="Hall G."/>
        </authorList>
    </citation>
    <scope>NUCLEOTIDE SEQUENCE [LARGE SCALE GENOMIC DNA]</scope>
</reference>
<evidence type="ECO:0000313" key="13">
    <source>
        <dbReference type="Proteomes" id="UP000005225"/>
    </source>
</evidence>
<evidence type="ECO:0000256" key="1">
    <source>
        <dbReference type="ARBA" id="ARBA00004613"/>
    </source>
</evidence>
<dbReference type="InterPro" id="IPR002366">
    <property type="entry name" value="Alpha-defensin_N"/>
</dbReference>
<dbReference type="PANTHER" id="PTHR11876">
    <property type="entry name" value="ALPHA-DEFENSIN 1"/>
    <property type="match status" value="1"/>
</dbReference>
<keyword evidence="8" id="KW-0044">Antibiotic</keyword>
<comment type="similarity">
    <text evidence="2">Belongs to the alpha-defensin family.</text>
</comment>
<evidence type="ECO:0000256" key="2">
    <source>
        <dbReference type="ARBA" id="ARBA00006519"/>
    </source>
</evidence>
<dbReference type="Pfam" id="PF00323">
    <property type="entry name" value="Defensin_1"/>
    <property type="match status" value="1"/>
</dbReference>
<dbReference type="STRING" id="30611.ENSOGAP00000015642"/>
<keyword evidence="4" id="KW-0929">Antimicrobial</keyword>
<evidence type="ECO:0000256" key="5">
    <source>
        <dbReference type="ARBA" id="ARBA00022577"/>
    </source>
</evidence>
<evidence type="ECO:0000313" key="12">
    <source>
        <dbReference type="Ensembl" id="ENSOGAP00000015642.1"/>
    </source>
</evidence>